<keyword evidence="6" id="KW-1185">Reference proteome</keyword>
<dbReference type="PANTHER" id="PTHR43421">
    <property type="entry name" value="METALLOPROTEASE PMBA"/>
    <property type="match status" value="1"/>
</dbReference>
<evidence type="ECO:0000259" key="2">
    <source>
        <dbReference type="Pfam" id="PF01523"/>
    </source>
</evidence>
<feature type="domain" description="Metalloprotease TldD/E C-terminal" evidence="3">
    <location>
        <begin position="229"/>
        <end position="446"/>
    </location>
</feature>
<dbReference type="EMBL" id="CP008743">
    <property type="protein sequence ID" value="ARN84503.1"/>
    <property type="molecule type" value="Genomic_DNA"/>
</dbReference>
<dbReference type="Pfam" id="PF19290">
    <property type="entry name" value="PmbA_TldD_2nd"/>
    <property type="match status" value="1"/>
</dbReference>
<evidence type="ECO:0000313" key="5">
    <source>
        <dbReference type="EMBL" id="ARN84503.1"/>
    </source>
</evidence>
<accession>A0A1W6N3T0</accession>
<dbReference type="SUPFAM" id="SSF111283">
    <property type="entry name" value="Putative modulator of DNA gyrase, PmbA/TldD"/>
    <property type="match status" value="1"/>
</dbReference>
<reference evidence="5 6" key="1">
    <citation type="submission" date="2014-06" db="EMBL/GenBank/DDBJ databases">
        <title>The genome of the endonuclear symbiont Nucleicultrix amoebiphila.</title>
        <authorList>
            <person name="Schulz F."/>
            <person name="Horn M."/>
        </authorList>
    </citation>
    <scope>NUCLEOTIDE SEQUENCE [LARGE SCALE GENOMIC DNA]</scope>
    <source>
        <strain evidence="5 6">FS5</strain>
    </source>
</reference>
<evidence type="ECO:0000259" key="4">
    <source>
        <dbReference type="Pfam" id="PF19290"/>
    </source>
</evidence>
<evidence type="ECO:0008006" key="7">
    <source>
        <dbReference type="Google" id="ProtNLM"/>
    </source>
</evidence>
<dbReference type="RefSeq" id="WP_085783917.1">
    <property type="nucleotide sequence ID" value="NZ_CP008743.1"/>
</dbReference>
<dbReference type="PANTHER" id="PTHR43421:SF1">
    <property type="entry name" value="METALLOPROTEASE PMBA"/>
    <property type="match status" value="1"/>
</dbReference>
<dbReference type="GO" id="GO:0008237">
    <property type="term" value="F:metallopeptidase activity"/>
    <property type="evidence" value="ECO:0007669"/>
    <property type="project" value="InterPro"/>
</dbReference>
<dbReference type="InterPro" id="IPR045570">
    <property type="entry name" value="Metalloprtase-TldD/E_cen_dom"/>
</dbReference>
<name>A0A1W6N3T0_9PROT</name>
<dbReference type="OrthoDB" id="9803618at2"/>
<dbReference type="Proteomes" id="UP000237351">
    <property type="component" value="Chromosome"/>
</dbReference>
<dbReference type="InterPro" id="IPR045569">
    <property type="entry name" value="Metalloprtase-TldD/E_C"/>
</dbReference>
<evidence type="ECO:0000313" key="6">
    <source>
        <dbReference type="Proteomes" id="UP000237351"/>
    </source>
</evidence>
<organism evidence="5 6">
    <name type="scientific">Candidatus Nucleicultrix amoebiphila FS5</name>
    <dbReference type="NCBI Taxonomy" id="1414854"/>
    <lineage>
        <taxon>Bacteria</taxon>
        <taxon>Pseudomonadati</taxon>
        <taxon>Pseudomonadota</taxon>
        <taxon>Alphaproteobacteria</taxon>
        <taxon>Holosporales</taxon>
        <taxon>Candidatus Nucleicultricaceae</taxon>
        <taxon>Candidatus Nucleicultrix</taxon>
    </lineage>
</organism>
<comment type="similarity">
    <text evidence="1">Belongs to the peptidase U62 family.</text>
</comment>
<dbReference type="STRING" id="1414854.GQ61_03260"/>
<feature type="domain" description="Metalloprotease TldD/E central" evidence="4">
    <location>
        <begin position="120"/>
        <end position="222"/>
    </location>
</feature>
<dbReference type="InterPro" id="IPR002510">
    <property type="entry name" value="Metalloprtase-TldD/E_N"/>
</dbReference>
<protein>
    <recommendedName>
        <fullName evidence="7">Modulator protein</fullName>
    </recommendedName>
</protein>
<dbReference type="InterPro" id="IPR047657">
    <property type="entry name" value="PmbA"/>
</dbReference>
<dbReference type="InterPro" id="IPR035068">
    <property type="entry name" value="TldD/PmbA_N"/>
</dbReference>
<feature type="domain" description="Metalloprotease TldD/E N-terminal" evidence="2">
    <location>
        <begin position="25"/>
        <end position="88"/>
    </location>
</feature>
<sequence>MQENDFKQLIENALTEAMKKGIDAADVIAFHKNTVSVNVRNQALEKVKKASSIELGLRVFKGKRQALVSTTDTSFDSLVDMAQQAVDMVKHVPEDPYCGLAENFAKADQIPSIDLFDSTECSIDELIERAKTCEENARSIKGVTNIETSGTTFSTYLTGVANSHGFMNTYSQSSHQIFIGAIAGEGLDKQIEFDGTNRIYFNELEDPTALGKRVAEMAVKKLNPRKISSQKVPVVFHPRVGQNIINYFAESINGQKVCQAGLSYLQHEMNKLIFSPGITIVDDATRARGLASYPVDVEGVLPQKRLLVEKGVLKSWLLDTRSAMKMELKSTGHAVRTTRSTPSPTSSNLYLEPGQVSFEDLIKSIKNGFFVTDLLGHGFSSVTGDYSEGASGFWIENGQISYPVQQITIAGTFKEMLKNITVANDLKFNYATNTPTFVIEGMTLAGV</sequence>
<proteinExistence type="inferred from homology"/>
<dbReference type="GO" id="GO:0005829">
    <property type="term" value="C:cytosol"/>
    <property type="evidence" value="ECO:0007669"/>
    <property type="project" value="TreeGrafter"/>
</dbReference>
<dbReference type="AlphaFoldDB" id="A0A1W6N3T0"/>
<dbReference type="Pfam" id="PF01523">
    <property type="entry name" value="PmbA_TldD_1st"/>
    <property type="match status" value="1"/>
</dbReference>
<evidence type="ECO:0000259" key="3">
    <source>
        <dbReference type="Pfam" id="PF19289"/>
    </source>
</evidence>
<evidence type="ECO:0000256" key="1">
    <source>
        <dbReference type="ARBA" id="ARBA00005836"/>
    </source>
</evidence>
<dbReference type="GO" id="GO:0006508">
    <property type="term" value="P:proteolysis"/>
    <property type="evidence" value="ECO:0007669"/>
    <property type="project" value="InterPro"/>
</dbReference>
<dbReference type="InterPro" id="IPR036059">
    <property type="entry name" value="TldD/PmbA_sf"/>
</dbReference>
<dbReference type="Pfam" id="PF19289">
    <property type="entry name" value="PmbA_TldD_3rd"/>
    <property type="match status" value="1"/>
</dbReference>
<gene>
    <name evidence="5" type="ORF">GQ61_03260</name>
</gene>
<dbReference type="Gene3D" id="3.30.2290.10">
    <property type="entry name" value="PmbA/TldD superfamily"/>
    <property type="match status" value="1"/>
</dbReference>
<dbReference type="KEGG" id="naf:GQ61_03260"/>